<keyword evidence="3" id="KW-1185">Reference proteome</keyword>
<reference evidence="2 3" key="1">
    <citation type="submission" date="2020-10" db="EMBL/GenBank/DDBJ databases">
        <title>Wide distribution of Phycisphaera-like planctomycetes from WD2101 soil group in peatlands and genome analysis of the first cultivated representative.</title>
        <authorList>
            <person name="Dedysh S.N."/>
            <person name="Beletsky A.V."/>
            <person name="Ivanova A."/>
            <person name="Kulichevskaya I.S."/>
            <person name="Suzina N.E."/>
            <person name="Philippov D.A."/>
            <person name="Rakitin A.L."/>
            <person name="Mardanov A.V."/>
            <person name="Ravin N.V."/>
        </authorList>
    </citation>
    <scope>NUCLEOTIDE SEQUENCE [LARGE SCALE GENOMIC DNA]</scope>
    <source>
        <strain evidence="2 3">M1803</strain>
    </source>
</reference>
<name>A0A7M2WZF6_9BACT</name>
<proteinExistence type="predicted"/>
<gene>
    <name evidence="2" type="ORF">IPV69_05880</name>
</gene>
<dbReference type="Proteomes" id="UP000593765">
    <property type="component" value="Chromosome"/>
</dbReference>
<evidence type="ECO:0008006" key="4">
    <source>
        <dbReference type="Google" id="ProtNLM"/>
    </source>
</evidence>
<dbReference type="AlphaFoldDB" id="A0A7M2WZF6"/>
<feature type="compositionally biased region" description="Basic and acidic residues" evidence="1">
    <location>
        <begin position="80"/>
        <end position="91"/>
    </location>
</feature>
<organism evidence="2 3">
    <name type="scientific">Humisphaera borealis</name>
    <dbReference type="NCBI Taxonomy" id="2807512"/>
    <lineage>
        <taxon>Bacteria</taxon>
        <taxon>Pseudomonadati</taxon>
        <taxon>Planctomycetota</taxon>
        <taxon>Phycisphaerae</taxon>
        <taxon>Tepidisphaerales</taxon>
        <taxon>Tepidisphaeraceae</taxon>
        <taxon>Humisphaera</taxon>
    </lineage>
</organism>
<sequence length="128" mass="13637">MSASIDMTEILRGLNRFDAAAVSAARTAVDQFGEHVLGDAQEICPVESGALQASATSEPAVMVGLKVSKTIGFNIRYGAARHERPPEKDVGPRQNPRGQWKFLETAVRAAAPKFAPFVAARVKATTAD</sequence>
<evidence type="ECO:0000256" key="1">
    <source>
        <dbReference type="SAM" id="MobiDB-lite"/>
    </source>
</evidence>
<dbReference type="EMBL" id="CP063458">
    <property type="protein sequence ID" value="QOV90888.1"/>
    <property type="molecule type" value="Genomic_DNA"/>
</dbReference>
<feature type="region of interest" description="Disordered" evidence="1">
    <location>
        <begin position="79"/>
        <end position="98"/>
    </location>
</feature>
<evidence type="ECO:0000313" key="3">
    <source>
        <dbReference type="Proteomes" id="UP000593765"/>
    </source>
</evidence>
<evidence type="ECO:0000313" key="2">
    <source>
        <dbReference type="EMBL" id="QOV90888.1"/>
    </source>
</evidence>
<dbReference type="RefSeq" id="WP_206293992.1">
    <property type="nucleotide sequence ID" value="NZ_CP063458.1"/>
</dbReference>
<protein>
    <recommendedName>
        <fullName evidence="4">HK97 gp10 family phage protein</fullName>
    </recommendedName>
</protein>
<accession>A0A7M2WZF6</accession>
<dbReference type="KEGG" id="hbs:IPV69_05880"/>